<gene>
    <name evidence="1" type="ORF">C1H46_001602</name>
</gene>
<name>A0A540NNX8_MALBA</name>
<dbReference type="EMBL" id="VIEB01000016">
    <property type="protein sequence ID" value="TQE12729.1"/>
    <property type="molecule type" value="Genomic_DNA"/>
</dbReference>
<reference evidence="1 2" key="1">
    <citation type="journal article" date="2019" name="G3 (Bethesda)">
        <title>Sequencing of a Wild Apple (Malus baccata) Genome Unravels the Differences Between Cultivated and Wild Apple Species Regarding Disease Resistance and Cold Tolerance.</title>
        <authorList>
            <person name="Chen X."/>
        </authorList>
    </citation>
    <scope>NUCLEOTIDE SEQUENCE [LARGE SCALE GENOMIC DNA]</scope>
    <source>
        <strain evidence="2">cv. Shandingzi</strain>
        <tissue evidence="1">Leaves</tissue>
    </source>
</reference>
<dbReference type="AlphaFoldDB" id="A0A540NNX8"/>
<dbReference type="Proteomes" id="UP000315295">
    <property type="component" value="Unassembled WGS sequence"/>
</dbReference>
<dbReference type="PANTHER" id="PTHR37705:SF1">
    <property type="entry name" value="TRANSMEMBRANE PROTEIN"/>
    <property type="match status" value="1"/>
</dbReference>
<dbReference type="STRING" id="106549.A0A540NNX8"/>
<comment type="caution">
    <text evidence="1">The sequence shown here is derived from an EMBL/GenBank/DDBJ whole genome shotgun (WGS) entry which is preliminary data.</text>
</comment>
<evidence type="ECO:0000313" key="2">
    <source>
        <dbReference type="Proteomes" id="UP000315295"/>
    </source>
</evidence>
<protein>
    <submittedName>
        <fullName evidence="1">Uncharacterized protein</fullName>
    </submittedName>
</protein>
<evidence type="ECO:0000313" key="1">
    <source>
        <dbReference type="EMBL" id="TQE12729.1"/>
    </source>
</evidence>
<accession>A0A540NNX8</accession>
<dbReference type="PANTHER" id="PTHR37705">
    <property type="entry name" value="BNAA08G11710D PROTEIN"/>
    <property type="match status" value="1"/>
</dbReference>
<keyword evidence="2" id="KW-1185">Reference proteome</keyword>
<proteinExistence type="predicted"/>
<sequence length="58" mass="6480">MVIQRLEVCMDLLKLAFELVLVIAQAVEVALQHNFSPQLTSYSSHYSTAPVNFVGFLP</sequence>
<organism evidence="1 2">
    <name type="scientific">Malus baccata</name>
    <name type="common">Siberian crab apple</name>
    <name type="synonym">Pyrus baccata</name>
    <dbReference type="NCBI Taxonomy" id="106549"/>
    <lineage>
        <taxon>Eukaryota</taxon>
        <taxon>Viridiplantae</taxon>
        <taxon>Streptophyta</taxon>
        <taxon>Embryophyta</taxon>
        <taxon>Tracheophyta</taxon>
        <taxon>Spermatophyta</taxon>
        <taxon>Magnoliopsida</taxon>
        <taxon>eudicotyledons</taxon>
        <taxon>Gunneridae</taxon>
        <taxon>Pentapetalae</taxon>
        <taxon>rosids</taxon>
        <taxon>fabids</taxon>
        <taxon>Rosales</taxon>
        <taxon>Rosaceae</taxon>
        <taxon>Amygdaloideae</taxon>
        <taxon>Maleae</taxon>
        <taxon>Malus</taxon>
    </lineage>
</organism>